<sequence length="175" mass="19082">MNEIVKHERWTKVEDLTLLTMHQSGQSILDIARELGKSFAATQTRVNRKGCGRSAATVRRGKWTAAEIDKVVELAEAGTSMAEIAGIIGRSELAVMAQAARSGVPSVADPKNWTTSKPVRMKSGNMTNYGSQGTTSKSKAIRVCMTCRGPFMSEWIGNRRCQPCKTRTASEGMDD</sequence>
<reference evidence="2 3" key="1">
    <citation type="submission" date="2020-04" db="EMBL/GenBank/DDBJ databases">
        <title>FDA dAtabase for Regulatory Grade micrObial Sequences (FDA-ARGOS): Supporting development and validation of Infectious Disease Dx tests.</title>
        <authorList>
            <person name="Sciortino C."/>
            <person name="Tallon L."/>
            <person name="Sadzewicz L."/>
            <person name="Vavikolanu K."/>
            <person name="Mehta A."/>
            <person name="Aluvathingal J."/>
            <person name="Nadendla S."/>
            <person name="Nandy P."/>
            <person name="Geyer C."/>
            <person name="Yan Y."/>
            <person name="Sichtig H."/>
        </authorList>
    </citation>
    <scope>NUCLEOTIDE SEQUENCE [LARGE SCALE GENOMIC DNA]</scope>
    <source>
        <strain evidence="2 3">FDAARGOS_633</strain>
    </source>
</reference>
<evidence type="ECO:0000313" key="3">
    <source>
        <dbReference type="Proteomes" id="UP000500870"/>
    </source>
</evidence>
<protein>
    <submittedName>
        <fullName evidence="2">Uncharacterized protein</fullName>
    </submittedName>
</protein>
<evidence type="ECO:0000256" key="1">
    <source>
        <dbReference type="SAM" id="MobiDB-lite"/>
    </source>
</evidence>
<evidence type="ECO:0000313" key="2">
    <source>
        <dbReference type="EMBL" id="QIX22403.1"/>
    </source>
</evidence>
<dbReference type="AlphaFoldDB" id="A0A6H0ZQA7"/>
<gene>
    <name evidence="2" type="ORF">FOB41_15235</name>
</gene>
<dbReference type="EMBL" id="CP050898">
    <property type="protein sequence ID" value="QIX22403.1"/>
    <property type="molecule type" value="Genomic_DNA"/>
</dbReference>
<dbReference type="RefSeq" id="WP_177319284.1">
    <property type="nucleotide sequence ID" value="NZ_CP050898.1"/>
</dbReference>
<feature type="region of interest" description="Disordered" evidence="1">
    <location>
        <begin position="105"/>
        <end position="134"/>
    </location>
</feature>
<feature type="compositionally biased region" description="Polar residues" evidence="1">
    <location>
        <begin position="124"/>
        <end position="134"/>
    </location>
</feature>
<proteinExistence type="predicted"/>
<accession>A0A6H0ZQA7</accession>
<dbReference type="Proteomes" id="UP000500870">
    <property type="component" value="Chromosome 1"/>
</dbReference>
<name>A0A6H0ZQA7_9HYPH</name>
<organism evidence="2 3">
    <name type="scientific">Agrobacterium pusense</name>
    <dbReference type="NCBI Taxonomy" id="648995"/>
    <lineage>
        <taxon>Bacteria</taxon>
        <taxon>Pseudomonadati</taxon>
        <taxon>Pseudomonadota</taxon>
        <taxon>Alphaproteobacteria</taxon>
        <taxon>Hyphomicrobiales</taxon>
        <taxon>Rhizobiaceae</taxon>
        <taxon>Rhizobium/Agrobacterium group</taxon>
        <taxon>Agrobacterium</taxon>
    </lineage>
</organism>